<reference evidence="1 2" key="1">
    <citation type="journal article" date="2024" name="G3 (Bethesda)">
        <title>Genome assembly of Hibiscus sabdariffa L. provides insights into metabolisms of medicinal natural products.</title>
        <authorList>
            <person name="Kim T."/>
        </authorList>
    </citation>
    <scope>NUCLEOTIDE SEQUENCE [LARGE SCALE GENOMIC DNA]</scope>
    <source>
        <strain evidence="1">TK-2024</strain>
        <tissue evidence="1">Old leaves</tissue>
    </source>
</reference>
<gene>
    <name evidence="1" type="ORF">V6N12_023820</name>
</gene>
<keyword evidence="2" id="KW-1185">Reference proteome</keyword>
<protein>
    <recommendedName>
        <fullName evidence="3">Retrovirus-related Pol polyprotein from transposon TNT 1-94</fullName>
    </recommendedName>
</protein>
<organism evidence="1 2">
    <name type="scientific">Hibiscus sabdariffa</name>
    <name type="common">roselle</name>
    <dbReference type="NCBI Taxonomy" id="183260"/>
    <lineage>
        <taxon>Eukaryota</taxon>
        <taxon>Viridiplantae</taxon>
        <taxon>Streptophyta</taxon>
        <taxon>Embryophyta</taxon>
        <taxon>Tracheophyta</taxon>
        <taxon>Spermatophyta</taxon>
        <taxon>Magnoliopsida</taxon>
        <taxon>eudicotyledons</taxon>
        <taxon>Gunneridae</taxon>
        <taxon>Pentapetalae</taxon>
        <taxon>rosids</taxon>
        <taxon>malvids</taxon>
        <taxon>Malvales</taxon>
        <taxon>Malvaceae</taxon>
        <taxon>Malvoideae</taxon>
        <taxon>Hibiscus</taxon>
    </lineage>
</organism>
<evidence type="ECO:0008006" key="3">
    <source>
        <dbReference type="Google" id="ProtNLM"/>
    </source>
</evidence>
<evidence type="ECO:0000313" key="2">
    <source>
        <dbReference type="Proteomes" id="UP001472677"/>
    </source>
</evidence>
<dbReference type="EMBL" id="JBBPBM010000004">
    <property type="protein sequence ID" value="KAK8589423.1"/>
    <property type="molecule type" value="Genomic_DNA"/>
</dbReference>
<dbReference type="Proteomes" id="UP001472677">
    <property type="component" value="Unassembled WGS sequence"/>
</dbReference>
<sequence length="118" mass="13819">MLSSLRIRPLMTLIRRRMRIHHKMDIGDFDALIDDVVTDQQQAPIASPAVPLRKSSRDRRSSIRYSSNDYVLLNDEGEPECYEEAMESECKDQWVEAMKDELQSLHDNHTFELVKLLE</sequence>
<evidence type="ECO:0000313" key="1">
    <source>
        <dbReference type="EMBL" id="KAK8589423.1"/>
    </source>
</evidence>
<accession>A0ABR2FZN7</accession>
<name>A0ABR2FZN7_9ROSI</name>
<proteinExistence type="predicted"/>
<comment type="caution">
    <text evidence="1">The sequence shown here is derived from an EMBL/GenBank/DDBJ whole genome shotgun (WGS) entry which is preliminary data.</text>
</comment>